<keyword evidence="1" id="KW-1133">Transmembrane helix</keyword>
<keyword evidence="1" id="KW-0812">Transmembrane</keyword>
<evidence type="ECO:0000256" key="1">
    <source>
        <dbReference type="SAM" id="Phobius"/>
    </source>
</evidence>
<dbReference type="Gramene" id="mRNA:HanXRQr2_Chr04g0167211">
    <property type="protein sequence ID" value="mRNA:HanXRQr2_Chr04g0167211"/>
    <property type="gene ID" value="HanXRQr2_Chr04g0167211"/>
</dbReference>
<dbReference type="AlphaFoldDB" id="A0A9K3NRC1"/>
<dbReference type="EMBL" id="MNCJ02000319">
    <property type="protein sequence ID" value="KAF5810247.1"/>
    <property type="molecule type" value="Genomic_DNA"/>
</dbReference>
<name>A0A9K3NRC1_HELAN</name>
<protein>
    <submittedName>
        <fullName evidence="2">Uncharacterized protein</fullName>
    </submittedName>
</protein>
<proteinExistence type="predicted"/>
<accession>A0A9K3NRC1</accession>
<reference evidence="2" key="2">
    <citation type="submission" date="2020-06" db="EMBL/GenBank/DDBJ databases">
        <title>Helianthus annuus Genome sequencing and assembly Release 2.</title>
        <authorList>
            <person name="Gouzy J."/>
            <person name="Langlade N."/>
            <person name="Munos S."/>
        </authorList>
    </citation>
    <scope>NUCLEOTIDE SEQUENCE</scope>
    <source>
        <tissue evidence="2">Leaves</tissue>
    </source>
</reference>
<gene>
    <name evidence="2" type="ORF">HanXRQr2_Chr04g0167211</name>
</gene>
<sequence length="46" mass="5320">MMLLFRLYTLMLIRWGLVIGPIVILPKAEIGRCSCLMMVLQAMSHR</sequence>
<reference evidence="2" key="1">
    <citation type="journal article" date="2017" name="Nature">
        <title>The sunflower genome provides insights into oil metabolism, flowering and Asterid evolution.</title>
        <authorList>
            <person name="Badouin H."/>
            <person name="Gouzy J."/>
            <person name="Grassa C.J."/>
            <person name="Murat F."/>
            <person name="Staton S.E."/>
            <person name="Cottret L."/>
            <person name="Lelandais-Briere C."/>
            <person name="Owens G.L."/>
            <person name="Carrere S."/>
            <person name="Mayjonade B."/>
            <person name="Legrand L."/>
            <person name="Gill N."/>
            <person name="Kane N.C."/>
            <person name="Bowers J.E."/>
            <person name="Hubner S."/>
            <person name="Bellec A."/>
            <person name="Berard A."/>
            <person name="Berges H."/>
            <person name="Blanchet N."/>
            <person name="Boniface M.C."/>
            <person name="Brunel D."/>
            <person name="Catrice O."/>
            <person name="Chaidir N."/>
            <person name="Claudel C."/>
            <person name="Donnadieu C."/>
            <person name="Faraut T."/>
            <person name="Fievet G."/>
            <person name="Helmstetter N."/>
            <person name="King M."/>
            <person name="Knapp S.J."/>
            <person name="Lai Z."/>
            <person name="Le Paslier M.C."/>
            <person name="Lippi Y."/>
            <person name="Lorenzon L."/>
            <person name="Mandel J.R."/>
            <person name="Marage G."/>
            <person name="Marchand G."/>
            <person name="Marquand E."/>
            <person name="Bret-Mestries E."/>
            <person name="Morien E."/>
            <person name="Nambeesan S."/>
            <person name="Nguyen T."/>
            <person name="Pegot-Espagnet P."/>
            <person name="Pouilly N."/>
            <person name="Raftis F."/>
            <person name="Sallet E."/>
            <person name="Schiex T."/>
            <person name="Thomas J."/>
            <person name="Vandecasteele C."/>
            <person name="Vares D."/>
            <person name="Vear F."/>
            <person name="Vautrin S."/>
            <person name="Crespi M."/>
            <person name="Mangin B."/>
            <person name="Burke J.M."/>
            <person name="Salse J."/>
            <person name="Munos S."/>
            <person name="Vincourt P."/>
            <person name="Rieseberg L.H."/>
            <person name="Langlade N.B."/>
        </authorList>
    </citation>
    <scope>NUCLEOTIDE SEQUENCE</scope>
    <source>
        <tissue evidence="2">Leaves</tissue>
    </source>
</reference>
<organism evidence="2 3">
    <name type="scientific">Helianthus annuus</name>
    <name type="common">Common sunflower</name>
    <dbReference type="NCBI Taxonomy" id="4232"/>
    <lineage>
        <taxon>Eukaryota</taxon>
        <taxon>Viridiplantae</taxon>
        <taxon>Streptophyta</taxon>
        <taxon>Embryophyta</taxon>
        <taxon>Tracheophyta</taxon>
        <taxon>Spermatophyta</taxon>
        <taxon>Magnoliopsida</taxon>
        <taxon>eudicotyledons</taxon>
        <taxon>Gunneridae</taxon>
        <taxon>Pentapetalae</taxon>
        <taxon>asterids</taxon>
        <taxon>campanulids</taxon>
        <taxon>Asterales</taxon>
        <taxon>Asteraceae</taxon>
        <taxon>Asteroideae</taxon>
        <taxon>Heliantheae alliance</taxon>
        <taxon>Heliantheae</taxon>
        <taxon>Helianthus</taxon>
    </lineage>
</organism>
<keyword evidence="3" id="KW-1185">Reference proteome</keyword>
<keyword evidence="1" id="KW-0472">Membrane</keyword>
<dbReference type="Proteomes" id="UP000215914">
    <property type="component" value="Unassembled WGS sequence"/>
</dbReference>
<feature type="transmembrane region" description="Helical" evidence="1">
    <location>
        <begin position="7"/>
        <end position="25"/>
    </location>
</feature>
<evidence type="ECO:0000313" key="3">
    <source>
        <dbReference type="Proteomes" id="UP000215914"/>
    </source>
</evidence>
<evidence type="ECO:0000313" key="2">
    <source>
        <dbReference type="EMBL" id="KAF5810247.1"/>
    </source>
</evidence>
<comment type="caution">
    <text evidence="2">The sequence shown here is derived from an EMBL/GenBank/DDBJ whole genome shotgun (WGS) entry which is preliminary data.</text>
</comment>